<organism evidence="1 2">
    <name type="scientific">Maudiozyma saulgeensis</name>
    <dbReference type="NCBI Taxonomy" id="1789683"/>
    <lineage>
        <taxon>Eukaryota</taxon>
        <taxon>Fungi</taxon>
        <taxon>Dikarya</taxon>
        <taxon>Ascomycota</taxon>
        <taxon>Saccharomycotina</taxon>
        <taxon>Saccharomycetes</taxon>
        <taxon>Saccharomycetales</taxon>
        <taxon>Saccharomycetaceae</taxon>
        <taxon>Maudiozyma</taxon>
    </lineage>
</organism>
<sequence>MTTKTNVQARLNEWETSCLHKVINLTPSNIDLLIRNTSHSSKNIPSLSKLMKRLSLSPRKKENLEKHHEVVQTYCKDIKLYTYNNGGFYSDGKGSMTLQDIENAVHQLLWKKYGKGIIHCSGCKRTGTAYKKHIEWFVIPIKDLPLILQIIDNFCFSQNRIK</sequence>
<reference evidence="1 2" key="1">
    <citation type="submission" date="2017-04" db="EMBL/GenBank/DDBJ databases">
        <authorList>
            <person name="Afonso C.L."/>
            <person name="Miller P.J."/>
            <person name="Scott M.A."/>
            <person name="Spackman E."/>
            <person name="Goraichik I."/>
            <person name="Dimitrov K.M."/>
            <person name="Suarez D.L."/>
            <person name="Swayne D.E."/>
        </authorList>
    </citation>
    <scope>NUCLEOTIDE SEQUENCE [LARGE SCALE GENOMIC DNA]</scope>
</reference>
<dbReference type="PANTHER" id="PTHR28094">
    <property type="entry name" value="MEIOTICALLY UP-REGULATED GENE 113 PROTEIN"/>
    <property type="match status" value="1"/>
</dbReference>
<keyword evidence="2" id="KW-1185">Reference proteome</keyword>
<dbReference type="InterPro" id="IPR053006">
    <property type="entry name" value="Meiosis_regulatory"/>
</dbReference>
<evidence type="ECO:0000313" key="2">
    <source>
        <dbReference type="Proteomes" id="UP000196158"/>
    </source>
</evidence>
<evidence type="ECO:0000313" key="1">
    <source>
        <dbReference type="EMBL" id="SMN18809.1"/>
    </source>
</evidence>
<dbReference type="Proteomes" id="UP000196158">
    <property type="component" value="Unassembled WGS sequence"/>
</dbReference>
<dbReference type="OrthoDB" id="4074785at2759"/>
<gene>
    <name evidence="1" type="ORF">KASA_0Q13530G</name>
</gene>
<accession>A0A1X7R002</accession>
<dbReference type="EMBL" id="FXLY01000002">
    <property type="protein sequence ID" value="SMN18809.1"/>
    <property type="molecule type" value="Genomic_DNA"/>
</dbReference>
<name>A0A1X7R002_9SACH</name>
<protein>
    <submittedName>
        <fullName evidence="1">Uncharacterized protein</fullName>
    </submittedName>
</protein>
<proteinExistence type="predicted"/>
<dbReference type="PANTHER" id="PTHR28094:SF1">
    <property type="entry name" value="MEIOTICALLY UP-REGULATED GENE 113 PROTEIN"/>
    <property type="match status" value="1"/>
</dbReference>
<dbReference type="AlphaFoldDB" id="A0A1X7R002"/>